<dbReference type="EMBL" id="MHPE01000042">
    <property type="protein sequence ID" value="OGZ75943.1"/>
    <property type="molecule type" value="Genomic_DNA"/>
</dbReference>
<organism evidence="1 2">
    <name type="scientific">Candidatus Staskawiczbacteria bacterium RIFCSPLOWO2_12_FULL_37_15</name>
    <dbReference type="NCBI Taxonomy" id="1802218"/>
    <lineage>
        <taxon>Bacteria</taxon>
        <taxon>Candidatus Staskawicziibacteriota</taxon>
    </lineage>
</organism>
<dbReference type="InterPro" id="IPR043731">
    <property type="entry name" value="DUF5674"/>
</dbReference>
<accession>A0A1G2IMM3</accession>
<proteinExistence type="predicted"/>
<dbReference type="Pfam" id="PF18924">
    <property type="entry name" value="DUF5674"/>
    <property type="match status" value="1"/>
</dbReference>
<sequence>MKIVKDKIGIAELKEMSKKMFGGLIKAMVDIEKEIMAVDAPMHADLLEFLIEKENSEPKNLWGINIYSEKSGNDFIEFDSIMNLKPDLGNKTRGVESEEIKKKIIEIVKKLT</sequence>
<protein>
    <submittedName>
        <fullName evidence="1">Uncharacterized protein</fullName>
    </submittedName>
</protein>
<comment type="caution">
    <text evidence="1">The sequence shown here is derived from an EMBL/GenBank/DDBJ whole genome shotgun (WGS) entry which is preliminary data.</text>
</comment>
<name>A0A1G2IMM3_9BACT</name>
<evidence type="ECO:0000313" key="1">
    <source>
        <dbReference type="EMBL" id="OGZ75943.1"/>
    </source>
</evidence>
<dbReference type="AlphaFoldDB" id="A0A1G2IMM3"/>
<evidence type="ECO:0000313" key="2">
    <source>
        <dbReference type="Proteomes" id="UP000178632"/>
    </source>
</evidence>
<dbReference type="Proteomes" id="UP000178632">
    <property type="component" value="Unassembled WGS sequence"/>
</dbReference>
<gene>
    <name evidence="1" type="ORF">A3G45_02395</name>
</gene>
<reference evidence="1 2" key="1">
    <citation type="journal article" date="2016" name="Nat. Commun.">
        <title>Thousands of microbial genomes shed light on interconnected biogeochemical processes in an aquifer system.</title>
        <authorList>
            <person name="Anantharaman K."/>
            <person name="Brown C.T."/>
            <person name="Hug L.A."/>
            <person name="Sharon I."/>
            <person name="Castelle C.J."/>
            <person name="Probst A.J."/>
            <person name="Thomas B.C."/>
            <person name="Singh A."/>
            <person name="Wilkins M.J."/>
            <person name="Karaoz U."/>
            <person name="Brodie E.L."/>
            <person name="Williams K.H."/>
            <person name="Hubbard S.S."/>
            <person name="Banfield J.F."/>
        </authorList>
    </citation>
    <scope>NUCLEOTIDE SEQUENCE [LARGE SCALE GENOMIC DNA]</scope>
</reference>